<feature type="transmembrane region" description="Helical" evidence="1">
    <location>
        <begin position="173"/>
        <end position="189"/>
    </location>
</feature>
<feature type="transmembrane region" description="Helical" evidence="1">
    <location>
        <begin position="127"/>
        <end position="143"/>
    </location>
</feature>
<feature type="transmembrane region" description="Helical" evidence="1">
    <location>
        <begin position="332"/>
        <end position="358"/>
    </location>
</feature>
<reference evidence="3" key="1">
    <citation type="journal article" date="2019" name="Int. J. Syst. Evol. Microbiol.">
        <title>The Global Catalogue of Microorganisms (GCM) 10K type strain sequencing project: providing services to taxonomists for standard genome sequencing and annotation.</title>
        <authorList>
            <consortium name="The Broad Institute Genomics Platform"/>
            <consortium name="The Broad Institute Genome Sequencing Center for Infectious Disease"/>
            <person name="Wu L."/>
            <person name="Ma J."/>
        </authorList>
    </citation>
    <scope>NUCLEOTIDE SEQUENCE [LARGE SCALE GENOMIC DNA]</scope>
    <source>
        <strain evidence="3">NBRC 111981</strain>
    </source>
</reference>
<sequence>MEQRSRIWLRDIGIVTLIWAAFNLPLLLGIRVLPGDAVSEFYPMVYFNVHSIHQGLAPWWNPYIFSGYPQIADPQALLFSPLFMAWMLLRADPGSTWFVWAALLHLLMGGIAMQLLLSRFTHSRGRIGPLIGAAVFMAGGVAAGRMQHVPIICAYSYAPVILLALRYFVDRPGYLRGLMLGFCAGAMLTQPSQVALMMALLIAVYAAGLFWVNRGRLLAGSRRRCITGTMLAIVVAAAIALPQAAFTWAFMVVSNRPSQPLAQSQALDTSLDTRALWTYLSPNALHSLRGAYDGPAGDIESFLYIGAIPALLMFGLGSALKIRSDRRHIGFFAFAALLAALYSFGPNTPFYAWAYHWIPGVDKFRRPADAAFIMNLSAAVIVGISASYVDLASRRTILAMVAGAMVWLAVSSAMMAAPGHTWQVATIVAALIAAIALCSLTKRSSASRSAFWLLLILVADYRCFNLNGKFNQWHDNAKHFLAEPAAKALAGMLKQNGLPQRFESVDGGTIWKNNTVLLDLSATQGYGPLQLAIYNRYMGYYANSSDPRPNSPYNPDPSSKINQLLGVRYLVKQNQGSNDTRTEKRVFTGKDVNIYELVATYPRILTPSSAKILDVAQMPPSPAFSATDFLAETWLLPRTQTEAAQARELAASCTASANVLDASQTNISVDLHVTSTAPAWVVVSNLDAPGWRARANEAALPIFRANGMFQAICVPKGDSHVVMTFHPWLMVVDVLRSYSNTEADQLSLQPTAAANRRRHHPMHIEHQQLIAPAP</sequence>
<dbReference type="RefSeq" id="WP_284332177.1">
    <property type="nucleotide sequence ID" value="NZ_BSOA01000020.1"/>
</dbReference>
<evidence type="ECO:0000256" key="1">
    <source>
        <dbReference type="SAM" id="Phobius"/>
    </source>
</evidence>
<feature type="transmembrane region" description="Helical" evidence="1">
    <location>
        <begin position="225"/>
        <end position="251"/>
    </location>
</feature>
<feature type="transmembrane region" description="Helical" evidence="1">
    <location>
        <begin position="149"/>
        <end position="168"/>
    </location>
</feature>
<protein>
    <recommendedName>
        <fullName evidence="4">YfhO family protein</fullName>
    </recommendedName>
</protein>
<feature type="transmembrane region" description="Helical" evidence="1">
    <location>
        <begin position="396"/>
        <end position="416"/>
    </location>
</feature>
<feature type="transmembrane region" description="Helical" evidence="1">
    <location>
        <begin position="97"/>
        <end position="115"/>
    </location>
</feature>
<accession>A0ABQ5XDL2</accession>
<name>A0ABQ5XDL2_9GAMM</name>
<dbReference type="PANTHER" id="PTHR38454">
    <property type="entry name" value="INTEGRAL MEMBRANE PROTEIN-RELATED"/>
    <property type="match status" value="1"/>
</dbReference>
<keyword evidence="1" id="KW-1133">Transmembrane helix</keyword>
<evidence type="ECO:0008006" key="4">
    <source>
        <dbReference type="Google" id="ProtNLM"/>
    </source>
</evidence>
<keyword evidence="1" id="KW-0812">Transmembrane</keyword>
<feature type="transmembrane region" description="Helical" evidence="1">
    <location>
        <begin position="12"/>
        <end position="33"/>
    </location>
</feature>
<dbReference type="Proteomes" id="UP001156627">
    <property type="component" value="Unassembled WGS sequence"/>
</dbReference>
<feature type="transmembrane region" description="Helical" evidence="1">
    <location>
        <begin position="195"/>
        <end position="213"/>
    </location>
</feature>
<keyword evidence="1" id="KW-0472">Membrane</keyword>
<evidence type="ECO:0000313" key="2">
    <source>
        <dbReference type="EMBL" id="GLQ88738.1"/>
    </source>
</evidence>
<comment type="caution">
    <text evidence="2">The sequence shown here is derived from an EMBL/GenBank/DDBJ whole genome shotgun (WGS) entry which is preliminary data.</text>
</comment>
<feature type="transmembrane region" description="Helical" evidence="1">
    <location>
        <begin position="302"/>
        <end position="320"/>
    </location>
</feature>
<evidence type="ECO:0000313" key="3">
    <source>
        <dbReference type="Proteomes" id="UP001156627"/>
    </source>
</evidence>
<feature type="transmembrane region" description="Helical" evidence="1">
    <location>
        <begin position="422"/>
        <end position="440"/>
    </location>
</feature>
<keyword evidence="3" id="KW-1185">Reference proteome</keyword>
<gene>
    <name evidence="2" type="ORF">GCM10007898_23080</name>
</gene>
<proteinExistence type="predicted"/>
<organism evidence="2 3">
    <name type="scientific">Dyella flagellata</name>
    <dbReference type="NCBI Taxonomy" id="1867833"/>
    <lineage>
        <taxon>Bacteria</taxon>
        <taxon>Pseudomonadati</taxon>
        <taxon>Pseudomonadota</taxon>
        <taxon>Gammaproteobacteria</taxon>
        <taxon>Lysobacterales</taxon>
        <taxon>Rhodanobacteraceae</taxon>
        <taxon>Dyella</taxon>
    </lineage>
</organism>
<dbReference type="PANTHER" id="PTHR38454:SF1">
    <property type="entry name" value="INTEGRAL MEMBRANE PROTEIN"/>
    <property type="match status" value="1"/>
</dbReference>
<dbReference type="EMBL" id="BSOA01000020">
    <property type="protein sequence ID" value="GLQ88738.1"/>
    <property type="molecule type" value="Genomic_DNA"/>
</dbReference>
<dbReference type="InterPro" id="IPR018580">
    <property type="entry name" value="Uncharacterised_YfhO"/>
</dbReference>
<feature type="transmembrane region" description="Helical" evidence="1">
    <location>
        <begin position="370"/>
        <end position="389"/>
    </location>
</feature>